<proteinExistence type="predicted"/>
<protein>
    <submittedName>
        <fullName evidence="2">Uncharacterized protein</fullName>
    </submittedName>
</protein>
<sequence>MQAAAAAAIGAAVAAVAAGVSWWQQHARSRKQAGSGIAPPGSRRTRPGGALGAVSAALADREPLALADRGQRLRFRRQGTAALSRRQNAAALSPTPSSVGAEAGPRLRGTDKLVAALAISRSSSLDSSLETALKPAPEPAREAALEASAQGFREGRGSRLILSTELRWFTLTSI</sequence>
<gene>
    <name evidence="2" type="ORF">CCUR1050_LOCUS27657</name>
</gene>
<dbReference type="AlphaFoldDB" id="A0A7S0QTN2"/>
<dbReference type="EMBL" id="HBEZ01050348">
    <property type="protein sequence ID" value="CAD8652464.1"/>
    <property type="molecule type" value="Transcribed_RNA"/>
</dbReference>
<name>A0A7S0QTN2_9CRYP</name>
<evidence type="ECO:0000313" key="2">
    <source>
        <dbReference type="EMBL" id="CAD8652464.1"/>
    </source>
</evidence>
<organism evidence="2">
    <name type="scientific">Cryptomonas curvata</name>
    <dbReference type="NCBI Taxonomy" id="233186"/>
    <lineage>
        <taxon>Eukaryota</taxon>
        <taxon>Cryptophyceae</taxon>
        <taxon>Cryptomonadales</taxon>
        <taxon>Cryptomonadaceae</taxon>
        <taxon>Cryptomonas</taxon>
    </lineage>
</organism>
<evidence type="ECO:0000256" key="1">
    <source>
        <dbReference type="SAM" id="MobiDB-lite"/>
    </source>
</evidence>
<reference evidence="2" key="1">
    <citation type="submission" date="2021-01" db="EMBL/GenBank/DDBJ databases">
        <authorList>
            <person name="Corre E."/>
            <person name="Pelletier E."/>
            <person name="Niang G."/>
            <person name="Scheremetjew M."/>
            <person name="Finn R."/>
            <person name="Kale V."/>
            <person name="Holt S."/>
            <person name="Cochrane G."/>
            <person name="Meng A."/>
            <person name="Brown T."/>
            <person name="Cohen L."/>
        </authorList>
    </citation>
    <scope>NUCLEOTIDE SEQUENCE</scope>
    <source>
        <strain evidence="2">CCAP979/52</strain>
    </source>
</reference>
<feature type="region of interest" description="Disordered" evidence="1">
    <location>
        <begin position="79"/>
        <end position="105"/>
    </location>
</feature>
<accession>A0A7S0QTN2</accession>